<dbReference type="InterPro" id="IPR050678">
    <property type="entry name" value="DNA_Partitioning_ATPase"/>
</dbReference>
<dbReference type="InterPro" id="IPR048089">
    <property type="entry name" value="McdA"/>
</dbReference>
<evidence type="ECO:0000313" key="4">
    <source>
        <dbReference type="EMBL" id="VFK09800.1"/>
    </source>
</evidence>
<evidence type="ECO:0000259" key="1">
    <source>
        <dbReference type="Pfam" id="PF01656"/>
    </source>
</evidence>
<evidence type="ECO:0000313" key="3">
    <source>
        <dbReference type="EMBL" id="VFJ53330.1"/>
    </source>
</evidence>
<dbReference type="InterPro" id="IPR027417">
    <property type="entry name" value="P-loop_NTPase"/>
</dbReference>
<accession>A0A450VYG5</accession>
<feature type="domain" description="CobQ/CobB/MinD/ParA nucleotide binding" evidence="1">
    <location>
        <begin position="4"/>
        <end position="178"/>
    </location>
</feature>
<dbReference type="PANTHER" id="PTHR13696">
    <property type="entry name" value="P-LOOP CONTAINING NUCLEOSIDE TRIPHOSPHATE HYDROLASE"/>
    <property type="match status" value="1"/>
</dbReference>
<dbReference type="SUPFAM" id="SSF52540">
    <property type="entry name" value="P-loop containing nucleoside triphosphate hydrolases"/>
    <property type="match status" value="1"/>
</dbReference>
<dbReference type="PANTHER" id="PTHR13696:SF96">
    <property type="entry name" value="COBQ_COBB_MIND_PARA NUCLEOTIDE BINDING DOMAIN-CONTAINING PROTEIN"/>
    <property type="match status" value="1"/>
</dbReference>
<organism evidence="4">
    <name type="scientific">Candidatus Kentrum sp. FM</name>
    <dbReference type="NCBI Taxonomy" id="2126340"/>
    <lineage>
        <taxon>Bacteria</taxon>
        <taxon>Pseudomonadati</taxon>
        <taxon>Pseudomonadota</taxon>
        <taxon>Gammaproteobacteria</taxon>
        <taxon>Candidatus Kentrum</taxon>
    </lineage>
</organism>
<dbReference type="Pfam" id="PF01656">
    <property type="entry name" value="CbiA"/>
    <property type="match status" value="1"/>
</dbReference>
<proteinExistence type="predicted"/>
<dbReference type="NCBIfam" id="NF041546">
    <property type="entry name" value="ParA_partition"/>
    <property type="match status" value="1"/>
</dbReference>
<dbReference type="InterPro" id="IPR002586">
    <property type="entry name" value="CobQ/CobB/MinD/ParA_Nub-bd_dom"/>
</dbReference>
<reference evidence="4" key="1">
    <citation type="submission" date="2019-02" db="EMBL/GenBank/DDBJ databases">
        <authorList>
            <person name="Gruber-Vodicka R. H."/>
            <person name="Seah K. B. B."/>
        </authorList>
    </citation>
    <scope>NUCLEOTIDE SEQUENCE</scope>
    <source>
        <strain evidence="2">BECK_BZ163</strain>
        <strain evidence="4">BECK_BZ164</strain>
        <strain evidence="3">BECK_BZ165</strain>
    </source>
</reference>
<sequence length="209" mass="23110">MKTITILSQKGGAGKTTIALSLAVSFERDGKQTIVMDIDPQASASKWFDQRQDDTPYVISIQAERLAETLETAKSNGGDIAIIDTSPNAENSALKACRVADLVLIPCRPSIYDINAIGSSIDIAKYANKKAFVIVNAIFPNATKMFRELQDTISEQYKIPVLEVYYSQRSAFVHSALEGKTAQEFEPNGKASEEERLLYQLVDQVLNEW</sequence>
<evidence type="ECO:0000313" key="2">
    <source>
        <dbReference type="EMBL" id="VFJ53044.1"/>
    </source>
</evidence>
<dbReference type="CDD" id="cd02042">
    <property type="entry name" value="ParAB_family"/>
    <property type="match status" value="1"/>
</dbReference>
<dbReference type="EMBL" id="CAADFL010000115">
    <property type="protein sequence ID" value="VFK09800.1"/>
    <property type="molecule type" value="Genomic_DNA"/>
</dbReference>
<dbReference type="PIRSF" id="PIRSF009320">
    <property type="entry name" value="Nuc_binding_HP_1000"/>
    <property type="match status" value="1"/>
</dbReference>
<dbReference type="EMBL" id="CAADEZ010000109">
    <property type="protein sequence ID" value="VFJ53044.1"/>
    <property type="molecule type" value="Genomic_DNA"/>
</dbReference>
<dbReference type="EMBL" id="CAADFA010000122">
    <property type="protein sequence ID" value="VFJ53330.1"/>
    <property type="molecule type" value="Genomic_DNA"/>
</dbReference>
<protein>
    <submittedName>
        <fullName evidence="4">Chromosome partitioning protein</fullName>
    </submittedName>
</protein>
<dbReference type="Gene3D" id="3.40.50.300">
    <property type="entry name" value="P-loop containing nucleotide triphosphate hydrolases"/>
    <property type="match status" value="1"/>
</dbReference>
<name>A0A450VYG5_9GAMM</name>
<gene>
    <name evidence="2" type="ORF">BECKFM1743A_GA0114220_1010911</name>
    <name evidence="4" type="ORF">BECKFM1743B_GA0114221_1011511</name>
    <name evidence="3" type="ORF">BECKFM1743C_GA0114222_1012211</name>
</gene>
<dbReference type="AlphaFoldDB" id="A0A450VYG5"/>